<gene>
    <name evidence="8" type="ORF">SLS56_010854</name>
</gene>
<dbReference type="SUPFAM" id="SSF48264">
    <property type="entry name" value="Cytochrome P450"/>
    <property type="match status" value="1"/>
</dbReference>
<dbReference type="PRINTS" id="PR00465">
    <property type="entry name" value="EP450IV"/>
</dbReference>
<dbReference type="Proteomes" id="UP001521116">
    <property type="component" value="Unassembled WGS sequence"/>
</dbReference>
<reference evidence="8 9" key="1">
    <citation type="submission" date="2024-02" db="EMBL/GenBank/DDBJ databases">
        <title>De novo assembly and annotation of 12 fungi associated with fruit tree decline syndrome in Ontario, Canada.</title>
        <authorList>
            <person name="Sulman M."/>
            <person name="Ellouze W."/>
            <person name="Ilyukhin E."/>
        </authorList>
    </citation>
    <scope>NUCLEOTIDE SEQUENCE [LARGE SCALE GENOMIC DNA]</scope>
    <source>
        <strain evidence="8 9">M1-105</strain>
    </source>
</reference>
<dbReference type="Pfam" id="PF00067">
    <property type="entry name" value="p450"/>
    <property type="match status" value="1"/>
</dbReference>
<dbReference type="PANTHER" id="PTHR46206">
    <property type="entry name" value="CYTOCHROME P450"/>
    <property type="match status" value="1"/>
</dbReference>
<dbReference type="Gene3D" id="1.10.630.10">
    <property type="entry name" value="Cytochrome P450"/>
    <property type="match status" value="1"/>
</dbReference>
<evidence type="ECO:0000256" key="4">
    <source>
        <dbReference type="ARBA" id="ARBA00022723"/>
    </source>
</evidence>
<protein>
    <recommendedName>
        <fullName evidence="10">Cytochrome P450</fullName>
    </recommendedName>
</protein>
<dbReference type="CDD" id="cd11041">
    <property type="entry name" value="CYP503A1-like"/>
    <property type="match status" value="1"/>
</dbReference>
<organism evidence="8 9">
    <name type="scientific">Neofusicoccum ribis</name>
    <dbReference type="NCBI Taxonomy" id="45134"/>
    <lineage>
        <taxon>Eukaryota</taxon>
        <taxon>Fungi</taxon>
        <taxon>Dikarya</taxon>
        <taxon>Ascomycota</taxon>
        <taxon>Pezizomycotina</taxon>
        <taxon>Dothideomycetes</taxon>
        <taxon>Dothideomycetes incertae sedis</taxon>
        <taxon>Botryosphaeriales</taxon>
        <taxon>Botryosphaeriaceae</taxon>
        <taxon>Neofusicoccum</taxon>
    </lineage>
</organism>
<evidence type="ECO:0000256" key="6">
    <source>
        <dbReference type="ARBA" id="ARBA00023004"/>
    </source>
</evidence>
<dbReference type="InterPro" id="IPR001128">
    <property type="entry name" value="Cyt_P450"/>
</dbReference>
<comment type="caution">
    <text evidence="8">The sequence shown here is derived from an EMBL/GenBank/DDBJ whole genome shotgun (WGS) entry which is preliminary data.</text>
</comment>
<accession>A0ABR3SE85</accession>
<evidence type="ECO:0000256" key="1">
    <source>
        <dbReference type="ARBA" id="ARBA00001971"/>
    </source>
</evidence>
<evidence type="ECO:0000256" key="5">
    <source>
        <dbReference type="ARBA" id="ARBA00023002"/>
    </source>
</evidence>
<comment type="cofactor">
    <cofactor evidence="1">
        <name>heme</name>
        <dbReference type="ChEBI" id="CHEBI:30413"/>
    </cofactor>
</comment>
<name>A0ABR3SE85_9PEZI</name>
<dbReference type="EMBL" id="JAJVDC020000224">
    <property type="protein sequence ID" value="KAL1617754.1"/>
    <property type="molecule type" value="Genomic_DNA"/>
</dbReference>
<evidence type="ECO:0000313" key="9">
    <source>
        <dbReference type="Proteomes" id="UP001521116"/>
    </source>
</evidence>
<dbReference type="InterPro" id="IPR036396">
    <property type="entry name" value="Cyt_P450_sf"/>
</dbReference>
<evidence type="ECO:0000256" key="7">
    <source>
        <dbReference type="ARBA" id="ARBA00023033"/>
    </source>
</evidence>
<keyword evidence="7" id="KW-0503">Monooxygenase</keyword>
<keyword evidence="6" id="KW-0408">Iron</keyword>
<evidence type="ECO:0000256" key="3">
    <source>
        <dbReference type="ARBA" id="ARBA00022617"/>
    </source>
</evidence>
<keyword evidence="9" id="KW-1185">Reference proteome</keyword>
<keyword evidence="5" id="KW-0560">Oxidoreductase</keyword>
<dbReference type="InterPro" id="IPR002403">
    <property type="entry name" value="Cyt_P450_E_grp-IV"/>
</dbReference>
<dbReference type="PANTHER" id="PTHR46206:SF2">
    <property type="entry name" value="CYTOCHROME P450 MONOOXYGENASE AUSG-RELATED"/>
    <property type="match status" value="1"/>
</dbReference>
<keyword evidence="3" id="KW-0349">Heme</keyword>
<comment type="similarity">
    <text evidence="2">Belongs to the cytochrome P450 family.</text>
</comment>
<evidence type="ECO:0008006" key="10">
    <source>
        <dbReference type="Google" id="ProtNLM"/>
    </source>
</evidence>
<evidence type="ECO:0000313" key="8">
    <source>
        <dbReference type="EMBL" id="KAL1617754.1"/>
    </source>
</evidence>
<proteinExistence type="inferred from homology"/>
<sequence length="513" mass="57988">MSFQIQYKAFEGANHPGSILFAVLVVLLTFRAYAFREERLYYRFKSFGKSPGEVLNTKAKEKFVKNGVEILKQGFKDSNGKAFRVINTNGHVIILPASLIEEVRGLDHLSFASFLEHDFLSEYPGLEAWQSVRNNIFQDVIKKNLTAAIGPMTPELSGYAGRSIAELLPASKEWAKMVFPAVALGTVSRLTAKVFIGEPLCSSKEWLDLSVTFTTDSFTAVQALRSWPSFLRPLVHHFLPEMRTVRTQLAKGRRLIKPVEAVRRSERQEALLAGKAPPKSKDALSWFFEVAGNRKYDVVLGQMLLTFTANHTTSMTTIALMYDLLENPEYIDKLRDEMIHAIREDGGLTKMTLNKLKLLDSCMKESQRVSMITAVLINRRVQKTTTLSDGTHLPKGAILGVPVFHMTDPAVWGPDADRFVGDRFLQLRQQTGHENRWQYVTVSAEHFGFGIGKQACPGRFMASNLIKIMMVHLLLKYDWKLDGRRPKSLSDVDFIPDFSDTIKCRTRESEVAF</sequence>
<keyword evidence="4" id="KW-0479">Metal-binding</keyword>
<evidence type="ECO:0000256" key="2">
    <source>
        <dbReference type="ARBA" id="ARBA00010617"/>
    </source>
</evidence>